<protein>
    <submittedName>
        <fullName evidence="1">Hypothetical cytosolic protein</fullName>
    </submittedName>
</protein>
<accession>Q2LPK3</accession>
<dbReference type="EMBL" id="CP000252">
    <property type="protein sequence ID" value="ABC76018.1"/>
    <property type="molecule type" value="Genomic_DNA"/>
</dbReference>
<name>Q2LPK3_SYNAS</name>
<evidence type="ECO:0000313" key="1">
    <source>
        <dbReference type="EMBL" id="ABC76018.1"/>
    </source>
</evidence>
<dbReference type="Proteomes" id="UP000001933">
    <property type="component" value="Chromosome"/>
</dbReference>
<reference evidence="1 2" key="1">
    <citation type="journal article" date="2007" name="Proc. Natl. Acad. Sci. U.S.A.">
        <title>The genome of Syntrophus aciditrophicus: life at the thermodynamic limit of microbial growth.</title>
        <authorList>
            <person name="McInerney M.J."/>
            <person name="Rohlin L."/>
            <person name="Mouttaki H."/>
            <person name="Kim U."/>
            <person name="Krupp R.S."/>
            <person name="Rios-Hernandez L."/>
            <person name="Sieber J."/>
            <person name="Struchtemeyer C.G."/>
            <person name="Bhattacharyya A."/>
            <person name="Campbell J.W."/>
            <person name="Gunsalus R.P."/>
        </authorList>
    </citation>
    <scope>NUCLEOTIDE SEQUENCE [LARGE SCALE GENOMIC DNA]</scope>
    <source>
        <strain evidence="1 2">SB</strain>
    </source>
</reference>
<evidence type="ECO:0000313" key="2">
    <source>
        <dbReference type="Proteomes" id="UP000001933"/>
    </source>
</evidence>
<keyword evidence="2" id="KW-1185">Reference proteome</keyword>
<dbReference type="InParanoid" id="Q2LPK3"/>
<proteinExistence type="predicted"/>
<dbReference type="HOGENOM" id="CLU_2884307_0_0_7"/>
<gene>
    <name evidence="1" type="ORF">SYN_00627</name>
</gene>
<dbReference type="AlphaFoldDB" id="Q2LPK3"/>
<organism evidence="1 2">
    <name type="scientific">Syntrophus aciditrophicus (strain SB)</name>
    <dbReference type="NCBI Taxonomy" id="56780"/>
    <lineage>
        <taxon>Bacteria</taxon>
        <taxon>Pseudomonadati</taxon>
        <taxon>Thermodesulfobacteriota</taxon>
        <taxon>Syntrophia</taxon>
        <taxon>Syntrophales</taxon>
        <taxon>Syntrophaceae</taxon>
        <taxon>Syntrophus</taxon>
    </lineage>
</organism>
<dbReference type="KEGG" id="sat:SYN_00627"/>
<sequence>MITLQLHDDDKIKKGSESILQTDCNTLKEADPGPSATTLQKLARKGNIFRIMDILAFQCTQRI</sequence>